<keyword evidence="1" id="KW-0255">Endonuclease</keyword>
<dbReference type="Gene3D" id="1.10.30.50">
    <property type="match status" value="1"/>
</dbReference>
<sequence length="117" mass="13968">MDLVSFIRDCEAKDRMYRFYKWKPWIRLRDEVLRESHNECYDCKQKGILTLGTNEEPLEVHHINFVKVRPDLALSKFFVDTDGKLKPNLVALCHKCHDKRHGRFGPSSNSYINDEKW</sequence>
<name>A0A8S5NER2_9CAUD</name>
<evidence type="ECO:0000313" key="1">
    <source>
        <dbReference type="EMBL" id="DAD92587.1"/>
    </source>
</evidence>
<organism evidence="1">
    <name type="scientific">Siphoviridae sp. ctUse40</name>
    <dbReference type="NCBI Taxonomy" id="2826356"/>
    <lineage>
        <taxon>Viruses</taxon>
        <taxon>Duplodnaviria</taxon>
        <taxon>Heunggongvirae</taxon>
        <taxon>Uroviricota</taxon>
        <taxon>Caudoviricetes</taxon>
    </lineage>
</organism>
<accession>A0A8S5NER2</accession>
<keyword evidence="1" id="KW-0378">Hydrolase</keyword>
<dbReference type="GO" id="GO:0004519">
    <property type="term" value="F:endonuclease activity"/>
    <property type="evidence" value="ECO:0007669"/>
    <property type="project" value="UniProtKB-KW"/>
</dbReference>
<proteinExistence type="predicted"/>
<keyword evidence="1" id="KW-0540">Nuclease</keyword>
<protein>
    <submittedName>
        <fullName evidence="1">HNH endonuclease bacteriophage, HNH Endonuclease, DNA.52A</fullName>
    </submittedName>
</protein>
<reference evidence="1" key="1">
    <citation type="journal article" date="2021" name="Proc. Natl. Acad. Sci. U.S.A.">
        <title>A Catalog of Tens of Thousands of Viruses from Human Metagenomes Reveals Hidden Associations with Chronic Diseases.</title>
        <authorList>
            <person name="Tisza M.J."/>
            <person name="Buck C.B."/>
        </authorList>
    </citation>
    <scope>NUCLEOTIDE SEQUENCE</scope>
    <source>
        <strain evidence="1">CtUse40</strain>
    </source>
</reference>
<dbReference type="EMBL" id="BK015139">
    <property type="protein sequence ID" value="DAD92587.1"/>
    <property type="molecule type" value="Genomic_DNA"/>
</dbReference>